<keyword evidence="4" id="KW-1185">Reference proteome</keyword>
<feature type="region of interest" description="Disordered" evidence="1">
    <location>
        <begin position="111"/>
        <end position="134"/>
    </location>
</feature>
<evidence type="ECO:0000313" key="4">
    <source>
        <dbReference type="Proteomes" id="UP000014760"/>
    </source>
</evidence>
<dbReference type="SUPFAM" id="SSF49764">
    <property type="entry name" value="HSP20-like chaperones"/>
    <property type="match status" value="1"/>
</dbReference>
<evidence type="ECO:0000313" key="2">
    <source>
        <dbReference type="EMBL" id="ELU14699.1"/>
    </source>
</evidence>
<dbReference type="EMBL" id="AMQN01004780">
    <property type="status" value="NOT_ANNOTATED_CDS"/>
    <property type="molecule type" value="Genomic_DNA"/>
</dbReference>
<reference evidence="2 4" key="2">
    <citation type="journal article" date="2013" name="Nature">
        <title>Insights into bilaterian evolution from three spiralian genomes.</title>
        <authorList>
            <person name="Simakov O."/>
            <person name="Marletaz F."/>
            <person name="Cho S.J."/>
            <person name="Edsinger-Gonzales E."/>
            <person name="Havlak P."/>
            <person name="Hellsten U."/>
            <person name="Kuo D.H."/>
            <person name="Larsson T."/>
            <person name="Lv J."/>
            <person name="Arendt D."/>
            <person name="Savage R."/>
            <person name="Osoegawa K."/>
            <person name="de Jong P."/>
            <person name="Grimwood J."/>
            <person name="Chapman J.A."/>
            <person name="Shapiro H."/>
            <person name="Aerts A."/>
            <person name="Otillar R.P."/>
            <person name="Terry A.Y."/>
            <person name="Boore J.L."/>
            <person name="Grigoriev I.V."/>
            <person name="Lindberg D.R."/>
            <person name="Seaver E.C."/>
            <person name="Weisblat D.A."/>
            <person name="Putnam N.H."/>
            <person name="Rokhsar D.S."/>
        </authorList>
    </citation>
    <scope>NUCLEOTIDE SEQUENCE</scope>
    <source>
        <strain evidence="2 4">I ESC-2004</strain>
    </source>
</reference>
<dbReference type="EMBL" id="AMQN01004781">
    <property type="status" value="NOT_ANNOTATED_CDS"/>
    <property type="molecule type" value="Genomic_DNA"/>
</dbReference>
<reference evidence="3" key="3">
    <citation type="submission" date="2015-06" db="UniProtKB">
        <authorList>
            <consortium name="EnsemblMetazoa"/>
        </authorList>
    </citation>
    <scope>IDENTIFICATION</scope>
</reference>
<dbReference type="EMBL" id="KB294357">
    <property type="protein sequence ID" value="ELU14699.1"/>
    <property type="molecule type" value="Genomic_DNA"/>
</dbReference>
<accession>R7V855</accession>
<evidence type="ECO:0000313" key="3">
    <source>
        <dbReference type="EnsemblMetazoa" id="CapteP204443"/>
    </source>
</evidence>
<sequence>MTSLMSLVSDGGLSESATFVGIVKKRCVQMYNVWLRSVFFLCSMNDIVLHKEPSSMLSFGMCSSARVPSLQIPCDRSISPGSPKSWEESLIELSKGLQVICGSPEEPENGKGLGLLSPSKLSPPSPAQQSNVGGLPTIHEYKRTCSMLSPPWQTNSGVPWTPNSSPCSEYKPLLVRHEESHDKLQEKLAKICKKPSKPEDGEEEEDPASETGFRHKENYMLRRESLKLGFRFHQDLSDCDVDKLLVAVDDSGVLTVAVIADWSDSARLSEVQLPSATDLSKMVCTVSVCNVLYLRERSSVILNFHSTGLTKTFLPIVIEDEANARVKCILHIPDHFKAEDVNVKTLDDHLVVSCSDKTSSTSFKMDVQLPDGVETRTISAKISNRNQLLVSGVLGSSSRRYTF</sequence>
<gene>
    <name evidence="2" type="ORF">CAPTEDRAFT_204443</name>
</gene>
<dbReference type="OMA" id="FRILMIS"/>
<dbReference type="EnsemblMetazoa" id="CapteT204443">
    <property type="protein sequence ID" value="CapteP204443"/>
    <property type="gene ID" value="CapteG204443"/>
</dbReference>
<protein>
    <recommendedName>
        <fullName evidence="5">SHSP domain-containing protein</fullName>
    </recommendedName>
</protein>
<proteinExistence type="predicted"/>
<dbReference type="Proteomes" id="UP000014760">
    <property type="component" value="Unassembled WGS sequence"/>
</dbReference>
<feature type="region of interest" description="Disordered" evidence="1">
    <location>
        <begin position="192"/>
        <end position="216"/>
    </location>
</feature>
<dbReference type="HOGENOM" id="CLU_683788_0_0_1"/>
<organism evidence="2">
    <name type="scientific">Capitella teleta</name>
    <name type="common">Polychaete worm</name>
    <dbReference type="NCBI Taxonomy" id="283909"/>
    <lineage>
        <taxon>Eukaryota</taxon>
        <taxon>Metazoa</taxon>
        <taxon>Spiralia</taxon>
        <taxon>Lophotrochozoa</taxon>
        <taxon>Annelida</taxon>
        <taxon>Polychaeta</taxon>
        <taxon>Sedentaria</taxon>
        <taxon>Scolecida</taxon>
        <taxon>Capitellidae</taxon>
        <taxon>Capitella</taxon>
    </lineage>
</organism>
<dbReference type="OrthoDB" id="10660694at2759"/>
<evidence type="ECO:0008006" key="5">
    <source>
        <dbReference type="Google" id="ProtNLM"/>
    </source>
</evidence>
<dbReference type="AlphaFoldDB" id="R7V855"/>
<name>R7V855_CAPTE</name>
<dbReference type="InterPro" id="IPR008978">
    <property type="entry name" value="HSP20-like_chaperone"/>
</dbReference>
<reference evidence="4" key="1">
    <citation type="submission" date="2012-12" db="EMBL/GenBank/DDBJ databases">
        <authorList>
            <person name="Hellsten U."/>
            <person name="Grimwood J."/>
            <person name="Chapman J.A."/>
            <person name="Shapiro H."/>
            <person name="Aerts A."/>
            <person name="Otillar R.P."/>
            <person name="Terry A.Y."/>
            <person name="Boore J.L."/>
            <person name="Simakov O."/>
            <person name="Marletaz F."/>
            <person name="Cho S.-J."/>
            <person name="Edsinger-Gonzales E."/>
            <person name="Havlak P."/>
            <person name="Kuo D.-H."/>
            <person name="Larsson T."/>
            <person name="Lv J."/>
            <person name="Arendt D."/>
            <person name="Savage R."/>
            <person name="Osoegawa K."/>
            <person name="de Jong P."/>
            <person name="Lindberg D.R."/>
            <person name="Seaver E.C."/>
            <person name="Weisblat D.A."/>
            <person name="Putnam N.H."/>
            <person name="Grigoriev I.V."/>
            <person name="Rokhsar D.S."/>
        </authorList>
    </citation>
    <scope>NUCLEOTIDE SEQUENCE</scope>
    <source>
        <strain evidence="4">I ESC-2004</strain>
    </source>
</reference>
<evidence type="ECO:0000256" key="1">
    <source>
        <dbReference type="SAM" id="MobiDB-lite"/>
    </source>
</evidence>
<dbReference type="Gene3D" id="2.60.40.790">
    <property type="match status" value="1"/>
</dbReference>